<keyword evidence="2" id="KW-1185">Reference proteome</keyword>
<reference evidence="1 2" key="1">
    <citation type="submission" date="2015-03" db="EMBL/GenBank/DDBJ databases">
        <authorList>
            <person name="Krishnan R."/>
            <person name="Midha S."/>
            <person name="Patil P.B."/>
            <person name="Rameshkumar N."/>
        </authorList>
    </citation>
    <scope>NUCLEOTIDE SEQUENCE [LARGE SCALE GENOMIC DNA]</scope>
    <source>
        <strain evidence="1 2">L1E11</strain>
    </source>
</reference>
<accession>A0ABX5LU31</accession>
<dbReference type="EMBL" id="LAPT01000126">
    <property type="protein sequence ID" value="PXF29105.1"/>
    <property type="molecule type" value="Genomic_DNA"/>
</dbReference>
<dbReference type="Proteomes" id="UP000248090">
    <property type="component" value="Unassembled WGS sequence"/>
</dbReference>
<organism evidence="1 2">
    <name type="scientific">Pokkaliibacter plantistimulans</name>
    <dbReference type="NCBI Taxonomy" id="1635171"/>
    <lineage>
        <taxon>Bacteria</taxon>
        <taxon>Pseudomonadati</taxon>
        <taxon>Pseudomonadota</taxon>
        <taxon>Gammaproteobacteria</taxon>
        <taxon>Oceanospirillales</taxon>
        <taxon>Balneatrichaceae</taxon>
        <taxon>Pokkaliibacter</taxon>
    </lineage>
</organism>
<dbReference type="RefSeq" id="WP_110189498.1">
    <property type="nucleotide sequence ID" value="NZ_CP177354.1"/>
</dbReference>
<sequence length="69" mass="8000">MDTLNAEMTRALGGLTRRGSAAAVHQRHRSLRNELTTKHYERENYLSISHSMLALMLMNHPEPERLQQE</sequence>
<evidence type="ECO:0000313" key="1">
    <source>
        <dbReference type="EMBL" id="PXF29105.1"/>
    </source>
</evidence>
<comment type="caution">
    <text evidence="1">The sequence shown here is derived from an EMBL/GenBank/DDBJ whole genome shotgun (WGS) entry which is preliminary data.</text>
</comment>
<gene>
    <name evidence="1" type="ORF">WH50_22570</name>
</gene>
<protein>
    <submittedName>
        <fullName evidence="1">Uncharacterized protein</fullName>
    </submittedName>
</protein>
<evidence type="ECO:0000313" key="2">
    <source>
        <dbReference type="Proteomes" id="UP000248090"/>
    </source>
</evidence>
<name>A0ABX5LU31_9GAMM</name>
<proteinExistence type="predicted"/>